<dbReference type="Proteomes" id="UP000253209">
    <property type="component" value="Unassembled WGS sequence"/>
</dbReference>
<gene>
    <name evidence="2" type="ORF">DJ568_12915</name>
</gene>
<dbReference type="Pfam" id="PF08818">
    <property type="entry name" value="DUF1801"/>
    <property type="match status" value="1"/>
</dbReference>
<sequence length="202" mass="23249">MEKFDNRVDLYIARSADFAKPILIHLRELVHRACPEITETIKWSSPFFDYKGPVCQMAAFKQHCSFGFWNAAKLTDPHKVLNTEIAAAGNFGRLTSLADLPEDDILVQYIQEAFDLNDKTEKTPGRKSNTAEKQELVIPDYITLVLSEDINAMTNFENFSPSKKKEYVDWITDAKTDATRDKRLAIALEWISEGKSRHWKYK</sequence>
<evidence type="ECO:0000313" key="3">
    <source>
        <dbReference type="Proteomes" id="UP000253209"/>
    </source>
</evidence>
<name>A0A367GME5_9SPHI</name>
<dbReference type="Pfam" id="PF13376">
    <property type="entry name" value="OmdA"/>
    <property type="match status" value="1"/>
</dbReference>
<dbReference type="InterPro" id="IPR014922">
    <property type="entry name" value="YdhG-like"/>
</dbReference>
<organism evidence="2 3">
    <name type="scientific">Mucilaginibacter hurinus</name>
    <dbReference type="NCBI Taxonomy" id="2201324"/>
    <lineage>
        <taxon>Bacteria</taxon>
        <taxon>Pseudomonadati</taxon>
        <taxon>Bacteroidota</taxon>
        <taxon>Sphingobacteriia</taxon>
        <taxon>Sphingobacteriales</taxon>
        <taxon>Sphingobacteriaceae</taxon>
        <taxon>Mucilaginibacter</taxon>
    </lineage>
</organism>
<dbReference type="EMBL" id="QGDC01000007">
    <property type="protein sequence ID" value="RCH54198.1"/>
    <property type="molecule type" value="Genomic_DNA"/>
</dbReference>
<dbReference type="AlphaFoldDB" id="A0A367GME5"/>
<feature type="domain" description="YdhG-like" evidence="1">
    <location>
        <begin position="20"/>
        <end position="113"/>
    </location>
</feature>
<comment type="caution">
    <text evidence="2">The sequence shown here is derived from an EMBL/GenBank/DDBJ whole genome shotgun (WGS) entry which is preliminary data.</text>
</comment>
<dbReference type="SUPFAM" id="SSF159888">
    <property type="entry name" value="YdhG-like"/>
    <property type="match status" value="1"/>
</dbReference>
<dbReference type="Gene3D" id="3.90.1150.200">
    <property type="match status" value="1"/>
</dbReference>
<dbReference type="RefSeq" id="WP_114005709.1">
    <property type="nucleotide sequence ID" value="NZ_QGDC01000007.1"/>
</dbReference>
<keyword evidence="3" id="KW-1185">Reference proteome</keyword>
<proteinExistence type="predicted"/>
<accession>A0A367GME5</accession>
<evidence type="ECO:0000313" key="2">
    <source>
        <dbReference type="EMBL" id="RCH54198.1"/>
    </source>
</evidence>
<evidence type="ECO:0000259" key="1">
    <source>
        <dbReference type="Pfam" id="PF08818"/>
    </source>
</evidence>
<dbReference type="OrthoDB" id="9800461at2"/>
<reference evidence="2 3" key="1">
    <citation type="submission" date="2018-05" db="EMBL/GenBank/DDBJ databases">
        <title>Mucilaginibacter hurinus sp. nov., isolated from briquette warehouse soil.</title>
        <authorList>
            <person name="Choi L."/>
        </authorList>
    </citation>
    <scope>NUCLEOTIDE SEQUENCE [LARGE SCALE GENOMIC DNA]</scope>
    <source>
        <strain evidence="2 3">ZR32</strain>
    </source>
</reference>
<protein>
    <recommendedName>
        <fullName evidence="1">YdhG-like domain-containing protein</fullName>
    </recommendedName>
</protein>